<gene>
    <name evidence="1" type="ORF">RSO01_84580</name>
</gene>
<dbReference type="AlphaFoldDB" id="A0A512NQV5"/>
<name>A0A512NQV5_9HYPH</name>
<proteinExistence type="predicted"/>
<dbReference type="Proteomes" id="UP000321058">
    <property type="component" value="Unassembled WGS sequence"/>
</dbReference>
<organism evidence="1 2">
    <name type="scientific">Reyranella soli</name>
    <dbReference type="NCBI Taxonomy" id="1230389"/>
    <lineage>
        <taxon>Bacteria</taxon>
        <taxon>Pseudomonadati</taxon>
        <taxon>Pseudomonadota</taxon>
        <taxon>Alphaproteobacteria</taxon>
        <taxon>Hyphomicrobiales</taxon>
        <taxon>Reyranellaceae</taxon>
        <taxon>Reyranella</taxon>
    </lineage>
</organism>
<reference evidence="1 2" key="1">
    <citation type="submission" date="2019-07" db="EMBL/GenBank/DDBJ databases">
        <title>Whole genome shotgun sequence of Reyranella soli NBRC 108950.</title>
        <authorList>
            <person name="Hosoyama A."/>
            <person name="Uohara A."/>
            <person name="Ohji S."/>
            <person name="Ichikawa N."/>
        </authorList>
    </citation>
    <scope>NUCLEOTIDE SEQUENCE [LARGE SCALE GENOMIC DNA]</scope>
    <source>
        <strain evidence="1 2">NBRC 108950</strain>
    </source>
</reference>
<dbReference type="EMBL" id="BKAJ01000212">
    <property type="protein sequence ID" value="GEP61292.1"/>
    <property type="molecule type" value="Genomic_DNA"/>
</dbReference>
<sequence length="62" mass="6915">MNRKILGGARVRNGHAIPSPSALVATDHPWRVRRLARRHDMCLRHAAIVAEAMGIIGREVRP</sequence>
<evidence type="ECO:0000313" key="1">
    <source>
        <dbReference type="EMBL" id="GEP61292.1"/>
    </source>
</evidence>
<accession>A0A512NQV5</accession>
<evidence type="ECO:0000313" key="2">
    <source>
        <dbReference type="Proteomes" id="UP000321058"/>
    </source>
</evidence>
<protein>
    <submittedName>
        <fullName evidence="1">Uncharacterized protein</fullName>
    </submittedName>
</protein>
<keyword evidence="2" id="KW-1185">Reference proteome</keyword>
<comment type="caution">
    <text evidence="1">The sequence shown here is derived from an EMBL/GenBank/DDBJ whole genome shotgun (WGS) entry which is preliminary data.</text>
</comment>